<keyword evidence="6 7" id="KW-0472">Membrane</keyword>
<dbReference type="InterPro" id="IPR038770">
    <property type="entry name" value="Na+/solute_symporter_sf"/>
</dbReference>
<evidence type="ECO:0000256" key="4">
    <source>
        <dbReference type="ARBA" id="ARBA00022692"/>
    </source>
</evidence>
<dbReference type="Pfam" id="PF00999">
    <property type="entry name" value="Na_H_Exchanger"/>
    <property type="match status" value="1"/>
</dbReference>
<dbReference type="SUPFAM" id="SSF51735">
    <property type="entry name" value="NAD(P)-binding Rossmann-fold domains"/>
    <property type="match status" value="1"/>
</dbReference>
<dbReference type="Gene3D" id="1.20.1530.20">
    <property type="match status" value="1"/>
</dbReference>
<evidence type="ECO:0000259" key="9">
    <source>
        <dbReference type="Pfam" id="PF02254"/>
    </source>
</evidence>
<keyword evidence="5 7" id="KW-1133">Transmembrane helix</keyword>
<dbReference type="PANTHER" id="PTHR42751">
    <property type="entry name" value="SODIUM/HYDROGEN EXCHANGER FAMILY/TRKA DOMAIN PROTEIN"/>
    <property type="match status" value="1"/>
</dbReference>
<dbReference type="GO" id="GO:0016020">
    <property type="term" value="C:membrane"/>
    <property type="evidence" value="ECO:0007669"/>
    <property type="project" value="UniProtKB-SubCell"/>
</dbReference>
<dbReference type="InterPro" id="IPR006153">
    <property type="entry name" value="Cation/H_exchanger_TM"/>
</dbReference>
<dbReference type="InterPro" id="IPR003148">
    <property type="entry name" value="RCK_N"/>
</dbReference>
<dbReference type="AlphaFoldDB" id="A0ABD5VB49"/>
<dbReference type="Pfam" id="PF02254">
    <property type="entry name" value="TrkA_N"/>
    <property type="match status" value="1"/>
</dbReference>
<feature type="transmembrane region" description="Helical" evidence="7">
    <location>
        <begin position="357"/>
        <end position="375"/>
    </location>
</feature>
<accession>A0ABD5VB49</accession>
<feature type="transmembrane region" description="Helical" evidence="7">
    <location>
        <begin position="117"/>
        <end position="137"/>
    </location>
</feature>
<dbReference type="Proteomes" id="UP001596312">
    <property type="component" value="Unassembled WGS sequence"/>
</dbReference>
<comment type="subcellular location">
    <subcellularLocation>
        <location evidence="1">Membrane</location>
        <topology evidence="1">Multi-pass membrane protein</topology>
    </subcellularLocation>
</comment>
<evidence type="ECO:0000256" key="7">
    <source>
        <dbReference type="SAM" id="Phobius"/>
    </source>
</evidence>
<evidence type="ECO:0000259" key="8">
    <source>
        <dbReference type="Pfam" id="PF00999"/>
    </source>
</evidence>
<evidence type="ECO:0000313" key="11">
    <source>
        <dbReference type="Proteomes" id="UP001596312"/>
    </source>
</evidence>
<dbReference type="Gene3D" id="3.40.50.720">
    <property type="entry name" value="NAD(P)-binding Rossmann-like Domain"/>
    <property type="match status" value="1"/>
</dbReference>
<feature type="transmembrane region" description="Helical" evidence="7">
    <location>
        <begin position="177"/>
        <end position="205"/>
    </location>
</feature>
<keyword evidence="11" id="KW-1185">Reference proteome</keyword>
<evidence type="ECO:0000256" key="1">
    <source>
        <dbReference type="ARBA" id="ARBA00004141"/>
    </source>
</evidence>
<feature type="transmembrane region" description="Helical" evidence="7">
    <location>
        <begin position="32"/>
        <end position="50"/>
    </location>
</feature>
<name>A0ABD5VB49_9EURY</name>
<gene>
    <name evidence="10" type="ORF">ACFQGH_17275</name>
</gene>
<comment type="caution">
    <text evidence="10">The sequence shown here is derived from an EMBL/GenBank/DDBJ whole genome shotgun (WGS) entry which is preliminary data.</text>
</comment>
<protein>
    <submittedName>
        <fullName evidence="10">Cation:proton antiporter</fullName>
    </submittedName>
</protein>
<feature type="domain" description="Cation/H+ exchanger transmembrane" evidence="8">
    <location>
        <begin position="18"/>
        <end position="370"/>
    </location>
</feature>
<feature type="transmembrane region" description="Helical" evidence="7">
    <location>
        <begin position="290"/>
        <end position="316"/>
    </location>
</feature>
<feature type="transmembrane region" description="Helical" evidence="7">
    <location>
        <begin position="149"/>
        <end position="171"/>
    </location>
</feature>
<feature type="transmembrane region" description="Helical" evidence="7">
    <location>
        <begin position="328"/>
        <end position="351"/>
    </location>
</feature>
<feature type="transmembrane region" description="Helical" evidence="7">
    <location>
        <begin position="217"/>
        <end position="233"/>
    </location>
</feature>
<evidence type="ECO:0000256" key="6">
    <source>
        <dbReference type="ARBA" id="ARBA00023136"/>
    </source>
</evidence>
<dbReference type="RefSeq" id="WP_340605525.1">
    <property type="nucleotide sequence ID" value="NZ_JBBMXV010000006.1"/>
</dbReference>
<dbReference type="EMBL" id="JBHSXQ010000006">
    <property type="protein sequence ID" value="MFC6906946.1"/>
    <property type="molecule type" value="Genomic_DNA"/>
</dbReference>
<feature type="domain" description="RCK N-terminal" evidence="9">
    <location>
        <begin position="410"/>
        <end position="520"/>
    </location>
</feature>
<evidence type="ECO:0000256" key="5">
    <source>
        <dbReference type="ARBA" id="ARBA00022989"/>
    </source>
</evidence>
<sequence length="561" mass="61685">MVETVALATDFALIIGVAVLLSYIARLTGQPILIAYLLTGLLVGPVFLGIVIETDLIDLMAELGLGFLLFLIGLRMQIDEIQEIFRPILNLTILGTVLQTLFGLLVAVLFGFSPTEILVIGLASVFGATPIIVKLLADNDQINTLPGRIDVGVLVVQNIYLVLLLALFGAGSLDSPLGIAISILTVFALVGAIGAFAYVAARYILPGLIQSVADNDEILFVVGIAWAFLFIVGAEELGLSIEMGAFLAGISLAQVPQSAQLAEQVQPITDFFMMVFFTSIGLQLEAEQLLAFWVEALIASGVLMGANFAGFALLIYREGFSPETSFIGSLNMVQLSEFSLVLGSLAVAQGFVGTEVLGYLSLLAIVTMSVSTYFINYNYELYRYAEPYLDRFSREDDHTMDVSTRENHAVVIGHDDVTSDVLPLLGRQFHDVVIIDRSQEYLNKLDETEYDLIYGDFSHTEHRNAANLDRAAFVLSSSVQREVNRTLLEEVNDEATVFIEAEQIKDAFDLYERGADYVIISTVLAREMIGEHLRQYLTDHEAFMDVRDRDIGRMLWRLGDD</sequence>
<reference evidence="10 11" key="1">
    <citation type="journal article" date="2019" name="Int. J. Syst. Evol. Microbiol.">
        <title>The Global Catalogue of Microorganisms (GCM) 10K type strain sequencing project: providing services to taxonomists for standard genome sequencing and annotation.</title>
        <authorList>
            <consortium name="The Broad Institute Genomics Platform"/>
            <consortium name="The Broad Institute Genome Sequencing Center for Infectious Disease"/>
            <person name="Wu L."/>
            <person name="Ma J."/>
        </authorList>
    </citation>
    <scope>NUCLEOTIDE SEQUENCE [LARGE SCALE GENOMIC DNA]</scope>
    <source>
        <strain evidence="10 11">CGMCC 1.3240</strain>
    </source>
</reference>
<dbReference type="PANTHER" id="PTHR42751:SF3">
    <property type="entry name" value="SODIUM_GLUTAMATE SYMPORTER"/>
    <property type="match status" value="1"/>
</dbReference>
<proteinExistence type="inferred from homology"/>
<dbReference type="InterPro" id="IPR036291">
    <property type="entry name" value="NAD(P)-bd_dom_sf"/>
</dbReference>
<evidence type="ECO:0000256" key="2">
    <source>
        <dbReference type="ARBA" id="ARBA00005551"/>
    </source>
</evidence>
<organism evidence="10 11">
    <name type="scientific">Halalkalicoccus tibetensis</name>
    <dbReference type="NCBI Taxonomy" id="175632"/>
    <lineage>
        <taxon>Archaea</taxon>
        <taxon>Methanobacteriati</taxon>
        <taxon>Methanobacteriota</taxon>
        <taxon>Stenosarchaea group</taxon>
        <taxon>Halobacteria</taxon>
        <taxon>Halobacteriales</taxon>
        <taxon>Halococcaceae</taxon>
        <taxon>Halalkalicoccus</taxon>
    </lineage>
</organism>
<feature type="transmembrane region" description="Helical" evidence="7">
    <location>
        <begin position="56"/>
        <end position="76"/>
    </location>
</feature>
<feature type="transmembrane region" description="Helical" evidence="7">
    <location>
        <begin position="88"/>
        <end position="111"/>
    </location>
</feature>
<evidence type="ECO:0000256" key="3">
    <source>
        <dbReference type="ARBA" id="ARBA00022448"/>
    </source>
</evidence>
<keyword evidence="3" id="KW-0813">Transport</keyword>
<evidence type="ECO:0000313" key="10">
    <source>
        <dbReference type="EMBL" id="MFC6906946.1"/>
    </source>
</evidence>
<keyword evidence="4 7" id="KW-0812">Transmembrane</keyword>
<feature type="transmembrane region" description="Helical" evidence="7">
    <location>
        <begin position="6"/>
        <end position="25"/>
    </location>
</feature>
<comment type="similarity">
    <text evidence="2">Belongs to the monovalent cation:proton antiporter 2 (CPA2) transporter (TC 2.A.37) family.</text>
</comment>